<dbReference type="EMBL" id="JAAVJL010000006">
    <property type="protein sequence ID" value="NMF61109.1"/>
    <property type="molecule type" value="Genomic_DNA"/>
</dbReference>
<dbReference type="RefSeq" id="WP_169366058.1">
    <property type="nucleotide sequence ID" value="NZ_JAAVJL010000006.1"/>
</dbReference>
<dbReference type="Proteomes" id="UP000738376">
    <property type="component" value="Unassembled WGS sequence"/>
</dbReference>
<accession>A0ABX1M252</accession>
<protein>
    <recommendedName>
        <fullName evidence="3">RAMA domain-containing protein</fullName>
    </recommendedName>
</protein>
<evidence type="ECO:0008006" key="3">
    <source>
        <dbReference type="Google" id="ProtNLM"/>
    </source>
</evidence>
<evidence type="ECO:0000313" key="2">
    <source>
        <dbReference type="Proteomes" id="UP000738376"/>
    </source>
</evidence>
<reference evidence="1 2" key="1">
    <citation type="submission" date="2020-03" db="EMBL/GenBank/DDBJ databases">
        <title>Draft Genome Sequence of 2-Methylisoborneol Producing Pseudanabaena yagii Strain GIHE-NHR1 Isolated from North Han River in South Korea.</title>
        <authorList>
            <person name="Jeong J."/>
        </authorList>
    </citation>
    <scope>NUCLEOTIDE SEQUENCE [LARGE SCALE GENOMIC DNA]</scope>
    <source>
        <strain evidence="1 2">GIHE-NHR1</strain>
    </source>
</reference>
<comment type="caution">
    <text evidence="1">The sequence shown here is derived from an EMBL/GenBank/DDBJ whole genome shotgun (WGS) entry which is preliminary data.</text>
</comment>
<keyword evidence="2" id="KW-1185">Reference proteome</keyword>
<name>A0ABX1M252_9CYAN</name>
<evidence type="ECO:0000313" key="1">
    <source>
        <dbReference type="EMBL" id="NMF61109.1"/>
    </source>
</evidence>
<gene>
    <name evidence="1" type="ORF">HC246_24570</name>
</gene>
<sequence>MSIYLSQQELEHMPVTLKSDLKHWLKSRQHQQSLKPNSKAVGSPSGQLTLDFNKASCKSRHQQRIKLSELLDAGLISPKMPVRVRLRREIADELGRIYINGMVVSSNGCVVYNGIEYERPSPLAMAVNQDRTANGWEYVEVKTRKGNWVRLEELRSLLNTDSTNKKHE</sequence>
<organism evidence="1 2">
    <name type="scientific">Pseudanabaena yagii GIHE-NHR1</name>
    <dbReference type="NCBI Taxonomy" id="2722753"/>
    <lineage>
        <taxon>Bacteria</taxon>
        <taxon>Bacillati</taxon>
        <taxon>Cyanobacteriota</taxon>
        <taxon>Cyanophyceae</taxon>
        <taxon>Pseudanabaenales</taxon>
        <taxon>Pseudanabaenaceae</taxon>
        <taxon>Pseudanabaena</taxon>
        <taxon>Pseudanabaena yagii</taxon>
    </lineage>
</organism>
<proteinExistence type="predicted"/>